<accession>A0A0E0ENL2</accession>
<evidence type="ECO:0000313" key="3">
    <source>
        <dbReference type="EnsemblPlants" id="OMERI08G17310.1"/>
    </source>
</evidence>
<comment type="similarity">
    <text evidence="1">Belongs to the HEM-1/HEM-2 family.</text>
</comment>
<feature type="region of interest" description="Disordered" evidence="2">
    <location>
        <begin position="1216"/>
        <end position="1308"/>
    </location>
</feature>
<sequence length="1308" mass="146061">MSPVLASETEEVVAKLFCTQNMAHVSFKSKEADSMSRWSKYLSTEESHPSASVSWRAMGVDGPQGSASGQKHLQMEPVVQLSKVAEGLLAKMYRLNSILDYPDPNAHTFSEAFWKAGVMPNFPKICITLSKKFPEHPNKLQLEKVDKFALDALNENAEGYMQNLEQWITLLLDLLEFREQALRLILDLSSTVITLLPHQNSLILHAFMDLFCSFVRVNLFSDKIPRKMILQVYNILHIMLKGGRDCEFYHRLVQFVDLYDPPVKGLHEDLNFVSPRIGEVLEAVGPIIFLSTDTKKLRNEGFLSPFHPRYPDILTNSAHPMRAQDLANVTSYREWVLLGYLVCPDELLRVTSIDVAMVVLKENLVLSLFRDEYILLHENYQLYVLPKVLESKRMAKSGRTKQKEADLEYNVAKQVEKMLMEVHEQALVSADALHHERRILLKQEIGRMVLFFTDQPSLLAPNIQPNADQLSVPNTLLFQIARHSNIHIFLQMVFSALALAQSIKGYALSYLSSCAGRIRFLLGTPGMVALDLDATLKGLFQQVLHCLENIPKPQGENVPAITCDLTDLRKHWLSILMIVTSSRSSVNIRHLEKATVSTGKEGLVSEGNAAYNWSRSSETQCLVQKAVPNIVVNKIGRDSISYVESLIESIMGGLEGLINILDSEGGFGSLEMQLSPEQAAIRLNNATRAKAVSGLLAPGHESYPDNSSSVKMLEAAMQRLTSLCSVLNDMEPICVLNHVFILREYMRDCIIGNFRRRFHSMIRTDSCLQRPSVIESLLRRHLSIIHLAEQHISMDLTEGIREVLLAESFTGPFPNLQVFETPTETHGGGSAIDIISNWYIDNFVKDASCTGVVFDASQNCFRSSQPIGGGYLAEAFTDKRELKALVRLFGGYGVDRLDKLLREHTSALLNCIDSALRSNRDALEGLAGSVNSGDRIERDANLKQIIDIETLADFCIQAGQAITFRRLLVEAVGAVLEEKVPLIYSLLKGLAMQLPEEVPDKNEIIRLRRVASSVGVGDKHDAEWVHSILAEIGSANDNSWTLLPYLCAAFMASNMWSTTAYDVNTGGFSNNLHCLARCVSAVVGGSEYTRMEREHRRSSLSNGHTDELQEPELLSRVSAEANIKSAMQLYVKLSAGLVLDSWNDTSRPYIVPKLIFLDQLCEMSPYLPRSTLEVHIPYTILRSIYHQLYGASLMATEPMEPSPRQSPLISLAHASPSMKQNRADTTPRSHTFEPVHHSSCGSQYDEGYEGDRRTGERQLRSMRRSGPLDYTGSRKVKFVEGSSSGSHGAGSGSLQRFAVSRSGPLSYK</sequence>
<dbReference type="PANTHER" id="PTHR12093:SF10">
    <property type="entry name" value="MEMBRANE-ASSOCIATED PROTEIN HEM"/>
    <property type="match status" value="1"/>
</dbReference>
<proteinExistence type="inferred from homology"/>
<name>A0A0E0ENL2_9ORYZ</name>
<dbReference type="EnsemblPlants" id="OMERI08G17310.1">
    <property type="protein sequence ID" value="OMERI08G17310.1"/>
    <property type="gene ID" value="OMERI08G17310"/>
</dbReference>
<dbReference type="GO" id="GO:0030866">
    <property type="term" value="P:cortical actin cytoskeleton organization"/>
    <property type="evidence" value="ECO:0007669"/>
    <property type="project" value="TreeGrafter"/>
</dbReference>
<feature type="compositionally biased region" description="Basic and acidic residues" evidence="2">
    <location>
        <begin position="1221"/>
        <end position="1236"/>
    </location>
</feature>
<evidence type="ECO:0008006" key="5">
    <source>
        <dbReference type="Google" id="ProtNLM"/>
    </source>
</evidence>
<dbReference type="Proteomes" id="UP000008021">
    <property type="component" value="Chromosome 8"/>
</dbReference>
<dbReference type="GO" id="GO:0000902">
    <property type="term" value="P:cell morphogenesis"/>
    <property type="evidence" value="ECO:0007669"/>
    <property type="project" value="TreeGrafter"/>
</dbReference>
<dbReference type="InterPro" id="IPR019137">
    <property type="entry name" value="Nck-associated_protein-1"/>
</dbReference>
<keyword evidence="4" id="KW-1185">Reference proteome</keyword>
<dbReference type="GO" id="GO:0016477">
    <property type="term" value="P:cell migration"/>
    <property type="evidence" value="ECO:0007669"/>
    <property type="project" value="TreeGrafter"/>
</dbReference>
<dbReference type="STRING" id="40149.A0A0E0ENL2"/>
<dbReference type="eggNOG" id="KOG1917">
    <property type="taxonomic scope" value="Eukaryota"/>
</dbReference>
<evidence type="ECO:0000256" key="1">
    <source>
        <dbReference type="ARBA" id="ARBA00037947"/>
    </source>
</evidence>
<reference evidence="3" key="1">
    <citation type="submission" date="2015-04" db="UniProtKB">
        <authorList>
            <consortium name="EnsemblPlants"/>
        </authorList>
    </citation>
    <scope>IDENTIFICATION</scope>
</reference>
<dbReference type="HOGENOM" id="CLU_004450_1_0_1"/>
<dbReference type="PANTHER" id="PTHR12093">
    <property type="entry name" value="NCK-ASSOCIATED PROTEIN 1"/>
    <property type="match status" value="1"/>
</dbReference>
<dbReference type="Gramene" id="OMERI08G17310.1">
    <property type="protein sequence ID" value="OMERI08G17310.1"/>
    <property type="gene ID" value="OMERI08G17310"/>
</dbReference>
<evidence type="ECO:0000313" key="4">
    <source>
        <dbReference type="Proteomes" id="UP000008021"/>
    </source>
</evidence>
<organism evidence="3">
    <name type="scientific">Oryza meridionalis</name>
    <dbReference type="NCBI Taxonomy" id="40149"/>
    <lineage>
        <taxon>Eukaryota</taxon>
        <taxon>Viridiplantae</taxon>
        <taxon>Streptophyta</taxon>
        <taxon>Embryophyta</taxon>
        <taxon>Tracheophyta</taxon>
        <taxon>Spermatophyta</taxon>
        <taxon>Magnoliopsida</taxon>
        <taxon>Liliopsida</taxon>
        <taxon>Poales</taxon>
        <taxon>Poaceae</taxon>
        <taxon>BOP clade</taxon>
        <taxon>Oryzoideae</taxon>
        <taxon>Oryzeae</taxon>
        <taxon>Oryzinae</taxon>
        <taxon>Oryza</taxon>
    </lineage>
</organism>
<dbReference type="GO" id="GO:0031209">
    <property type="term" value="C:SCAR complex"/>
    <property type="evidence" value="ECO:0007669"/>
    <property type="project" value="TreeGrafter"/>
</dbReference>
<dbReference type="GO" id="GO:0030031">
    <property type="term" value="P:cell projection assembly"/>
    <property type="evidence" value="ECO:0007669"/>
    <property type="project" value="TreeGrafter"/>
</dbReference>
<protein>
    <recommendedName>
        <fullName evidence="5">Protein NAP1</fullName>
    </recommendedName>
</protein>
<feature type="compositionally biased region" description="Basic and acidic residues" evidence="2">
    <location>
        <begin position="1249"/>
        <end position="1259"/>
    </location>
</feature>
<evidence type="ECO:0000256" key="2">
    <source>
        <dbReference type="SAM" id="MobiDB-lite"/>
    </source>
</evidence>
<dbReference type="Pfam" id="PF09735">
    <property type="entry name" value="Nckap1"/>
    <property type="match status" value="3"/>
</dbReference>
<reference evidence="3" key="2">
    <citation type="submission" date="2018-05" db="EMBL/GenBank/DDBJ databases">
        <title>OmerRS3 (Oryza meridionalis Reference Sequence Version 3).</title>
        <authorList>
            <person name="Zhang J."/>
            <person name="Kudrna D."/>
            <person name="Lee S."/>
            <person name="Talag J."/>
            <person name="Welchert J."/>
            <person name="Wing R.A."/>
        </authorList>
    </citation>
    <scope>NUCLEOTIDE SEQUENCE [LARGE SCALE GENOMIC DNA]</scope>
    <source>
        <strain evidence="3">cv. OR44</strain>
    </source>
</reference>